<evidence type="ECO:0000313" key="3">
    <source>
        <dbReference type="Proteomes" id="UP000186400"/>
    </source>
</evidence>
<dbReference type="EMBL" id="FTMS01000005">
    <property type="protein sequence ID" value="SIQ19243.1"/>
    <property type="molecule type" value="Genomic_DNA"/>
</dbReference>
<dbReference type="AlphaFoldDB" id="A0A1N6QRL5"/>
<dbReference type="Pfam" id="PF13228">
    <property type="entry name" value="DUF4037"/>
    <property type="match status" value="1"/>
</dbReference>
<gene>
    <name evidence="2" type="ORF">SAMN05920897_10525</name>
</gene>
<sequence length="280" mass="31523">MLAGSRNTDTIIGIFRSLCYSRSIMDAILRTTNEQILGVLQGWDSLEALSVLRFGTDRYDPSFFISYDVYHRGPIPEPGEREQLFTFAVSFESTRDGEKDRIMVEDIPVRLEYKPVDQVDRLVLAASDGGAAEASVTSTYGFFRLLQATAILERGDWLRSTRKTLQYLPDAFWAARIAAYQARMDHVLADLTSAAYAGEALFYQLSLAAFLEALSSLLFAVNREFEPPGRTLQESLLALPVLPEEFETRLAYLLRSDVAISDTRRREIARLITLSALRLS</sequence>
<reference evidence="2 3" key="1">
    <citation type="submission" date="2017-01" db="EMBL/GenBank/DDBJ databases">
        <authorList>
            <person name="Mah S.A."/>
            <person name="Swanson W.J."/>
            <person name="Moy G.W."/>
            <person name="Vacquier V.D."/>
        </authorList>
    </citation>
    <scope>NUCLEOTIDE SEQUENCE [LARGE SCALE GENOMIC DNA]</scope>
    <source>
        <strain evidence="2 3">ASpG1</strain>
    </source>
</reference>
<dbReference type="STRING" id="159291.SAMN05920897_10525"/>
<keyword evidence="3" id="KW-1185">Reference proteome</keyword>
<dbReference type="Proteomes" id="UP000186400">
    <property type="component" value="Unassembled WGS sequence"/>
</dbReference>
<evidence type="ECO:0000259" key="1">
    <source>
        <dbReference type="Pfam" id="PF13228"/>
    </source>
</evidence>
<dbReference type="InterPro" id="IPR025117">
    <property type="entry name" value="DUF4037"/>
</dbReference>
<accession>A0A1N6QRL5</accession>
<feature type="domain" description="DUF4037" evidence="1">
    <location>
        <begin position="151"/>
        <end position="227"/>
    </location>
</feature>
<evidence type="ECO:0000313" key="2">
    <source>
        <dbReference type="EMBL" id="SIQ19243.1"/>
    </source>
</evidence>
<name>A0A1N6QRL5_9SPIO</name>
<organism evidence="2 3">
    <name type="scientific">Alkalispirochaeta americana</name>
    <dbReference type="NCBI Taxonomy" id="159291"/>
    <lineage>
        <taxon>Bacteria</taxon>
        <taxon>Pseudomonadati</taxon>
        <taxon>Spirochaetota</taxon>
        <taxon>Spirochaetia</taxon>
        <taxon>Spirochaetales</taxon>
        <taxon>Spirochaetaceae</taxon>
        <taxon>Alkalispirochaeta</taxon>
    </lineage>
</organism>
<protein>
    <recommendedName>
        <fullName evidence="1">DUF4037 domain-containing protein</fullName>
    </recommendedName>
</protein>
<proteinExistence type="predicted"/>